<keyword evidence="2" id="KW-1185">Reference proteome</keyword>
<dbReference type="EMBL" id="CP035928">
    <property type="protein sequence ID" value="QEP35045.1"/>
    <property type="molecule type" value="Genomic_DNA"/>
</dbReference>
<name>A0A5C2HBY5_9BACT</name>
<dbReference type="KEGG" id="apai:APAC_1973"/>
<dbReference type="RefSeq" id="WP_130233950.1">
    <property type="nucleotide sequence ID" value="NZ_BMEF01000058.1"/>
</dbReference>
<dbReference type="Pfam" id="PF18821">
    <property type="entry name" value="LPD7"/>
    <property type="match status" value="1"/>
</dbReference>
<organism evidence="1 2">
    <name type="scientific">Malaciobacter pacificus</name>
    <dbReference type="NCBI Taxonomy" id="1080223"/>
    <lineage>
        <taxon>Bacteria</taxon>
        <taxon>Pseudomonadati</taxon>
        <taxon>Campylobacterota</taxon>
        <taxon>Epsilonproteobacteria</taxon>
        <taxon>Campylobacterales</taxon>
        <taxon>Arcobacteraceae</taxon>
        <taxon>Malaciobacter</taxon>
    </lineage>
</organism>
<proteinExistence type="predicted"/>
<dbReference type="InterPro" id="IPR040677">
    <property type="entry name" value="LPD7"/>
</dbReference>
<evidence type="ECO:0000313" key="1">
    <source>
        <dbReference type="EMBL" id="QEP35045.1"/>
    </source>
</evidence>
<evidence type="ECO:0000313" key="2">
    <source>
        <dbReference type="Proteomes" id="UP000322726"/>
    </source>
</evidence>
<reference evidence="1" key="2">
    <citation type="submission" date="2019-09" db="EMBL/GenBank/DDBJ databases">
        <title>Taxonomic note: a critical rebuttal of the proposed division of the genus Arcobacter into six genera, emended descriptions of Arcobacter anaerophilus and the genus Arcobacter, and an assessment of genus-level boundaries for Epsilonproteobacteria using in silico genomic comparator tools.</title>
        <authorList>
            <person name="On S.L.W."/>
            <person name="Miller W.G."/>
            <person name="Biggs P."/>
            <person name="Cornelius A."/>
            <person name="Vandamme P."/>
        </authorList>
    </citation>
    <scope>NUCLEOTIDE SEQUENCE [LARGE SCALE GENOMIC DNA]</scope>
    <source>
        <strain evidence="1">LMG 26638</strain>
    </source>
</reference>
<dbReference type="OrthoDB" id="5346232at2"/>
<sequence length="576" mass="68434">MSWNLESHILDHAAIVSNNLPNTFNLSDDKNVHFTFSVDKSQLIINHNCKNQKDIDRVMQSFFDNLVSYEYKFEESQGKTRPKRKMSLDLSQVLTAYHNTDSDSINSKNYEVEPHFHLLIPSKLKNKYGKSTKLGIGYLNLRRMITEVAANHNLVFNFDENVDSEKDKILKQKATKFTWFTKRVDDNYFKALIVNGTVNKYIEDFIKQYKKTENIQYYIKGMTDFQQRLIRQNIDFHYEGKNLRTEHFPLYLNQEQIKYLDIINTGNEELVKPLIKDRSNKFIRAYIEYNYGFNNPIIKELEKRGNVFKKLNFDLNDTKVEIEKKIDKKDKYKLSLNYHVSNDVNEVLKLCKNDKNFLELMNDIGYQNIKFKAKTINRKRSRVGFTFEKDNESYTVHFSNLNLSYQNFTDAYKQNSQKENIEDKINFYSYEAKINFYVPLKKKTYQEKIFYKIYNIVPDINLENYYIKKIEQGHIEFINKKKDIHITDEGQRIKSNKSNANLVENVKLMLEVAKAKGWDLNNLHIRGTEQFINEVKRQVSIENEKQSSSNDDKKEAADNLRELIRSESKQNEDYKL</sequence>
<reference evidence="1" key="1">
    <citation type="submission" date="2019-09" db="EMBL/GenBank/DDBJ databases">
        <title>Complete genome sequencing of four Arcobacter species reveals a diverse suite of mobile elements.</title>
        <authorList>
            <person name="Miller W.G."/>
            <person name="Yee E."/>
            <person name="Bono J.L."/>
        </authorList>
    </citation>
    <scope>NUCLEOTIDE SEQUENCE [LARGE SCALE GENOMIC DNA]</scope>
    <source>
        <strain evidence="1">LMG 26638</strain>
    </source>
</reference>
<protein>
    <submittedName>
        <fullName evidence="1">Uncharacterized protein</fullName>
    </submittedName>
</protein>
<dbReference type="Proteomes" id="UP000322726">
    <property type="component" value="Chromosome"/>
</dbReference>
<dbReference type="AlphaFoldDB" id="A0A5C2HBY5"/>
<accession>A0A5C2HBY5</accession>
<gene>
    <name evidence="1" type="ORF">APAC_1973</name>
</gene>